<comment type="caution">
    <text evidence="2">The sequence shown here is derived from an EMBL/GenBank/DDBJ whole genome shotgun (WGS) entry which is preliminary data.</text>
</comment>
<accession>A0ABV5ITJ4</accession>
<dbReference type="EMBL" id="JBHMEI010000062">
    <property type="protein sequence ID" value="MFB9207607.1"/>
    <property type="molecule type" value="Genomic_DNA"/>
</dbReference>
<reference evidence="2 3" key="1">
    <citation type="submission" date="2024-09" db="EMBL/GenBank/DDBJ databases">
        <authorList>
            <person name="Sun Q."/>
            <person name="Mori K."/>
        </authorList>
    </citation>
    <scope>NUCLEOTIDE SEQUENCE [LARGE SCALE GENOMIC DNA]</scope>
    <source>
        <strain evidence="2 3">CCM 3426</strain>
    </source>
</reference>
<keyword evidence="1" id="KW-0472">Membrane</keyword>
<evidence type="ECO:0000313" key="3">
    <source>
        <dbReference type="Proteomes" id="UP001589647"/>
    </source>
</evidence>
<name>A0ABV5ITJ4_9ACTN</name>
<sequence>MTQVLRWLRHAWDFAGPVGRRALLLSWLAWITMMALGIWGDVERFWDGRSFLTNVYSSITTATFGVPVALLILNRIIRSVEEQQEAARPVYTILDKIDDVIDRIEAEANVGEALLANSQGDPLFSENIHRYLVQTLPLFDLLCKEADALDHIRDKLGHRIRAIASVNGSLPLPENLRRDIAILREEARRIRRSLGQPPEQRSARL</sequence>
<dbReference type="Proteomes" id="UP001589647">
    <property type="component" value="Unassembled WGS sequence"/>
</dbReference>
<evidence type="ECO:0000256" key="1">
    <source>
        <dbReference type="SAM" id="Phobius"/>
    </source>
</evidence>
<feature type="transmembrane region" description="Helical" evidence="1">
    <location>
        <begin position="51"/>
        <end position="73"/>
    </location>
</feature>
<keyword evidence="1" id="KW-1133">Transmembrane helix</keyword>
<protein>
    <submittedName>
        <fullName evidence="2">Uncharacterized protein</fullName>
    </submittedName>
</protein>
<dbReference type="RefSeq" id="WP_189654166.1">
    <property type="nucleotide sequence ID" value="NZ_BMRC01000060.1"/>
</dbReference>
<keyword evidence="1" id="KW-0812">Transmembrane</keyword>
<proteinExistence type="predicted"/>
<evidence type="ECO:0000313" key="2">
    <source>
        <dbReference type="EMBL" id="MFB9207607.1"/>
    </source>
</evidence>
<organism evidence="2 3">
    <name type="scientific">Nonomuraea spiralis</name>
    <dbReference type="NCBI Taxonomy" id="46182"/>
    <lineage>
        <taxon>Bacteria</taxon>
        <taxon>Bacillati</taxon>
        <taxon>Actinomycetota</taxon>
        <taxon>Actinomycetes</taxon>
        <taxon>Streptosporangiales</taxon>
        <taxon>Streptosporangiaceae</taxon>
        <taxon>Nonomuraea</taxon>
    </lineage>
</organism>
<gene>
    <name evidence="2" type="ORF">ACFFV7_40945</name>
</gene>
<keyword evidence="3" id="KW-1185">Reference proteome</keyword>
<feature type="transmembrane region" description="Helical" evidence="1">
    <location>
        <begin position="21"/>
        <end position="39"/>
    </location>
</feature>